<dbReference type="GeneID" id="6075573"/>
<gene>
    <name evidence="2" type="ORF">LACBIDRAFT_326280</name>
</gene>
<reference evidence="2 3" key="1">
    <citation type="journal article" date="2008" name="Nature">
        <title>The genome of Laccaria bicolor provides insights into mycorrhizal symbiosis.</title>
        <authorList>
            <person name="Martin F."/>
            <person name="Aerts A."/>
            <person name="Ahren D."/>
            <person name="Brun A."/>
            <person name="Danchin E.G.J."/>
            <person name="Duchaussoy F."/>
            <person name="Gibon J."/>
            <person name="Kohler A."/>
            <person name="Lindquist E."/>
            <person name="Pereda V."/>
            <person name="Salamov A."/>
            <person name="Shapiro H.J."/>
            <person name="Wuyts J."/>
            <person name="Blaudez D."/>
            <person name="Buee M."/>
            <person name="Brokstein P."/>
            <person name="Canbaeck B."/>
            <person name="Cohen D."/>
            <person name="Courty P.E."/>
            <person name="Coutinho P.M."/>
            <person name="Delaruelle C."/>
            <person name="Detter J.C."/>
            <person name="Deveau A."/>
            <person name="DiFazio S."/>
            <person name="Duplessis S."/>
            <person name="Fraissinet-Tachet L."/>
            <person name="Lucic E."/>
            <person name="Frey-Klett P."/>
            <person name="Fourrey C."/>
            <person name="Feussner I."/>
            <person name="Gay G."/>
            <person name="Grimwood J."/>
            <person name="Hoegger P.J."/>
            <person name="Jain P."/>
            <person name="Kilaru S."/>
            <person name="Labbe J."/>
            <person name="Lin Y.C."/>
            <person name="Legue V."/>
            <person name="Le Tacon F."/>
            <person name="Marmeisse R."/>
            <person name="Melayah D."/>
            <person name="Montanini B."/>
            <person name="Muratet M."/>
            <person name="Nehls U."/>
            <person name="Niculita-Hirzel H."/>
            <person name="Oudot-Le Secq M.P."/>
            <person name="Peter M."/>
            <person name="Quesneville H."/>
            <person name="Rajashekar B."/>
            <person name="Reich M."/>
            <person name="Rouhier N."/>
            <person name="Schmutz J."/>
            <person name="Yin T."/>
            <person name="Chalot M."/>
            <person name="Henrissat B."/>
            <person name="Kuees U."/>
            <person name="Lucas S."/>
            <person name="Van de Peer Y."/>
            <person name="Podila G.K."/>
            <person name="Polle A."/>
            <person name="Pukkila P.J."/>
            <person name="Richardson P.M."/>
            <person name="Rouze P."/>
            <person name="Sanders I.R."/>
            <person name="Stajich J.E."/>
            <person name="Tunlid A."/>
            <person name="Tuskan G."/>
            <person name="Grigoriev I.V."/>
        </authorList>
    </citation>
    <scope>NUCLEOTIDE SEQUENCE [LARGE SCALE GENOMIC DNA]</scope>
    <source>
        <strain evidence="3">S238N-H82 / ATCC MYA-4686</strain>
    </source>
</reference>
<organism evidence="3">
    <name type="scientific">Laccaria bicolor (strain S238N-H82 / ATCC MYA-4686)</name>
    <name type="common">Bicoloured deceiver</name>
    <name type="synonym">Laccaria laccata var. bicolor</name>
    <dbReference type="NCBI Taxonomy" id="486041"/>
    <lineage>
        <taxon>Eukaryota</taxon>
        <taxon>Fungi</taxon>
        <taxon>Dikarya</taxon>
        <taxon>Basidiomycota</taxon>
        <taxon>Agaricomycotina</taxon>
        <taxon>Agaricomycetes</taxon>
        <taxon>Agaricomycetidae</taxon>
        <taxon>Agaricales</taxon>
        <taxon>Agaricineae</taxon>
        <taxon>Hydnangiaceae</taxon>
        <taxon>Laccaria</taxon>
    </lineage>
</organism>
<feature type="compositionally biased region" description="Polar residues" evidence="1">
    <location>
        <begin position="173"/>
        <end position="184"/>
    </location>
</feature>
<dbReference type="Proteomes" id="UP000001194">
    <property type="component" value="Unassembled WGS sequence"/>
</dbReference>
<dbReference type="KEGG" id="lbc:LACBIDRAFT_326280"/>
<evidence type="ECO:0000313" key="2">
    <source>
        <dbReference type="EMBL" id="EDR09719.1"/>
    </source>
</evidence>
<sequence>AFDVVSKDVGNAAFGADGNLKVVNDVEGAIVQDGDKVPPLQIPLTLIPAALQYLDLPPDDPEICSIFRNAASGWSSSSPNIRRNEEYVSRDDWRAVCAVLLEHDDGDDEDPLDSLPRAQIPGSCEEDDEESGSCRESDDDSAESTTGDLDGEYIEGETSRRKPGGPRKAELLSPSTKALDTQKLTPHQRQACLDAFALFFPDASPAELPEKKIMMKDIQRVAGLLKEKIKAEELSGKICDLDGL</sequence>
<feature type="non-terminal residue" evidence="2">
    <location>
        <position position="1"/>
    </location>
</feature>
<feature type="compositionally biased region" description="Acidic residues" evidence="1">
    <location>
        <begin position="124"/>
        <end position="142"/>
    </location>
</feature>
<dbReference type="EMBL" id="DS547099">
    <property type="protein sequence ID" value="EDR09719.1"/>
    <property type="molecule type" value="Genomic_DNA"/>
</dbReference>
<protein>
    <submittedName>
        <fullName evidence="2">Predicted protein</fullName>
    </submittedName>
</protein>
<feature type="region of interest" description="Disordered" evidence="1">
    <location>
        <begin position="104"/>
        <end position="184"/>
    </location>
</feature>
<keyword evidence="3" id="KW-1185">Reference proteome</keyword>
<dbReference type="InParanoid" id="B0D7X5"/>
<evidence type="ECO:0000256" key="1">
    <source>
        <dbReference type="SAM" id="MobiDB-lite"/>
    </source>
</evidence>
<dbReference type="AlphaFoldDB" id="B0D7X5"/>
<dbReference type="HOGENOM" id="CLU_047855_0_0_1"/>
<dbReference type="RefSeq" id="XP_001880068.1">
    <property type="nucleotide sequence ID" value="XM_001880033.1"/>
</dbReference>
<proteinExistence type="predicted"/>
<dbReference type="OrthoDB" id="2530165at2759"/>
<name>B0D7X5_LACBS</name>
<accession>B0D7X5</accession>
<evidence type="ECO:0000313" key="3">
    <source>
        <dbReference type="Proteomes" id="UP000001194"/>
    </source>
</evidence>